<protein>
    <submittedName>
        <fullName evidence="1">Uncharacterized protein</fullName>
    </submittedName>
</protein>
<accession>A0A382SU36</accession>
<dbReference type="AlphaFoldDB" id="A0A382SU36"/>
<evidence type="ECO:0000313" key="1">
    <source>
        <dbReference type="EMBL" id="SVD12737.1"/>
    </source>
</evidence>
<sequence>QSFESLFTHSISLVSGISSDLCILSIRIFNKIIGKKKPHLMTQEGSFFIDSPLNQFIQQPISQHIICAKTMLLF</sequence>
<proteinExistence type="predicted"/>
<organism evidence="1">
    <name type="scientific">marine metagenome</name>
    <dbReference type="NCBI Taxonomy" id="408172"/>
    <lineage>
        <taxon>unclassified sequences</taxon>
        <taxon>metagenomes</taxon>
        <taxon>ecological metagenomes</taxon>
    </lineage>
</organism>
<feature type="non-terminal residue" evidence="1">
    <location>
        <position position="1"/>
    </location>
</feature>
<reference evidence="1" key="1">
    <citation type="submission" date="2018-05" db="EMBL/GenBank/DDBJ databases">
        <authorList>
            <person name="Lanie J.A."/>
            <person name="Ng W.-L."/>
            <person name="Kazmierczak K.M."/>
            <person name="Andrzejewski T.M."/>
            <person name="Davidsen T.M."/>
            <person name="Wayne K.J."/>
            <person name="Tettelin H."/>
            <person name="Glass J.I."/>
            <person name="Rusch D."/>
            <person name="Podicherti R."/>
            <person name="Tsui H.-C.T."/>
            <person name="Winkler M.E."/>
        </authorList>
    </citation>
    <scope>NUCLEOTIDE SEQUENCE</scope>
</reference>
<name>A0A382SU36_9ZZZZ</name>
<gene>
    <name evidence="1" type="ORF">METZ01_LOCUS365591</name>
</gene>
<dbReference type="EMBL" id="UINC01131185">
    <property type="protein sequence ID" value="SVD12737.1"/>
    <property type="molecule type" value="Genomic_DNA"/>
</dbReference>